<keyword evidence="3 6" id="KW-0067">ATP-binding</keyword>
<evidence type="ECO:0000313" key="7">
    <source>
        <dbReference type="EMBL" id="QED23449.1"/>
    </source>
</evidence>
<protein>
    <recommendedName>
        <fullName evidence="6">Cell shape-determining protein MreB</fullName>
    </recommendedName>
</protein>
<dbReference type="SUPFAM" id="SSF53067">
    <property type="entry name" value="Actin-like ATPase domain"/>
    <property type="match status" value="2"/>
</dbReference>
<dbReference type="InterPro" id="IPR056546">
    <property type="entry name" value="MreB_MamK-like"/>
</dbReference>
<dbReference type="RefSeq" id="WP_146820719.1">
    <property type="nucleotide sequence ID" value="NZ_CP029077.1"/>
</dbReference>
<name>A0A5B8XDL7_9RICK</name>
<evidence type="ECO:0000256" key="6">
    <source>
        <dbReference type="HAMAP-Rule" id="MF_02207"/>
    </source>
</evidence>
<dbReference type="InterPro" id="IPR043129">
    <property type="entry name" value="ATPase_NBD"/>
</dbReference>
<keyword evidence="8" id="KW-1185">Reference proteome</keyword>
<dbReference type="CDD" id="cd10225">
    <property type="entry name" value="ASKHA_NBD_MreB-like"/>
    <property type="match status" value="1"/>
</dbReference>
<proteinExistence type="inferred from homology"/>
<comment type="similarity">
    <text evidence="5 6">Belongs to the FtsA/MreB family.</text>
</comment>
<dbReference type="GO" id="GO:0005737">
    <property type="term" value="C:cytoplasm"/>
    <property type="evidence" value="ECO:0007669"/>
    <property type="project" value="UniProtKB-SubCell"/>
</dbReference>
<evidence type="ECO:0000256" key="4">
    <source>
        <dbReference type="ARBA" id="ARBA00022960"/>
    </source>
</evidence>
<comment type="caution">
    <text evidence="6">Lacks conserved residue(s) required for the propagation of feature annotation.</text>
</comment>
<dbReference type="HAMAP" id="MF_02207">
    <property type="entry name" value="MreB"/>
    <property type="match status" value="1"/>
</dbReference>
<sequence>MFNKVLTKINGFLAKDLGIDLGTANVVIYEKGSGIKLNQPSTVALLNNGGSSVPYLFGDVAKSMIGRSPANIKIVRPMKDGAIADFYVVEEMIRYFVSEVMGGWKLTRPNLVICVPYDSTITERIALQEAALKAGAKDVFLVFEPIVAAIGANLPIGDHSGSMVIDIGGGTSEIAVISLSGIVTGKSLKIAGDKFTDAIIKYVKTKFNLLIGLSTAEMTKEKIGSAYVSKNEPERSITITGRDIATGIPKSIEIREEDITIAISDLIVELVRAVKDVLDSVPPELSSDIHERGIILTGGSSQIRNLDKVLSDIIDCPVFLAQTPLLCVAKGLGKILDNFNLYSNVLFKQF</sequence>
<dbReference type="GO" id="GO:0008360">
    <property type="term" value="P:regulation of cell shape"/>
    <property type="evidence" value="ECO:0007669"/>
    <property type="project" value="UniProtKB-UniRule"/>
</dbReference>
<dbReference type="PANTHER" id="PTHR42749:SF1">
    <property type="entry name" value="CELL SHAPE-DETERMINING PROTEIN MREB"/>
    <property type="match status" value="1"/>
</dbReference>
<comment type="subcellular location">
    <subcellularLocation>
        <location evidence="6">Cytoplasm</location>
    </subcellularLocation>
    <text evidence="6">Membrane-associated.</text>
</comment>
<gene>
    <name evidence="6" type="primary">mreB</name>
    <name evidence="7" type="ORF">Deia_00657</name>
</gene>
<evidence type="ECO:0000256" key="1">
    <source>
        <dbReference type="ARBA" id="ARBA00022490"/>
    </source>
</evidence>
<evidence type="ECO:0000313" key="8">
    <source>
        <dbReference type="Proteomes" id="UP000321934"/>
    </source>
</evidence>
<reference evidence="7 8" key="1">
    <citation type="journal article" date="2019" name="ISME J.">
        <title>Deianiraea, an extracellular bacterium associated with the ciliate Paramecium, suggests an alternative scenario for the evolution of Rickettsiales.</title>
        <authorList>
            <person name="Castelli M."/>
            <person name="Sabaneyeva E."/>
            <person name="Lanzoni O."/>
            <person name="Lebedeva N."/>
            <person name="Floriano A.M."/>
            <person name="Gaiarsa S."/>
            <person name="Benken K."/>
            <person name="Modeo L."/>
            <person name="Bandi C."/>
            <person name="Potekhin A."/>
            <person name="Sassera D."/>
            <person name="Petroni G."/>
        </authorList>
    </citation>
    <scope>NUCLEOTIDE SEQUENCE [LARGE SCALE GENOMIC DNA]</scope>
    <source>
        <strain evidence="7">CyL4-1</strain>
    </source>
</reference>
<evidence type="ECO:0000256" key="2">
    <source>
        <dbReference type="ARBA" id="ARBA00022741"/>
    </source>
</evidence>
<evidence type="ECO:0000256" key="5">
    <source>
        <dbReference type="ARBA" id="ARBA00023458"/>
    </source>
</evidence>
<dbReference type="NCBIfam" id="NF010539">
    <property type="entry name" value="PRK13927.1"/>
    <property type="match status" value="1"/>
</dbReference>
<feature type="binding site" evidence="6">
    <location>
        <begin position="169"/>
        <end position="171"/>
    </location>
    <ligand>
        <name>ATP</name>
        <dbReference type="ChEBI" id="CHEBI:30616"/>
    </ligand>
</feature>
<dbReference type="AlphaFoldDB" id="A0A5B8XDL7"/>
<dbReference type="PRINTS" id="PR01652">
    <property type="entry name" value="SHAPEPROTEIN"/>
</dbReference>
<feature type="binding site" evidence="6">
    <location>
        <begin position="23"/>
        <end position="25"/>
    </location>
    <ligand>
        <name>ATP</name>
        <dbReference type="ChEBI" id="CHEBI:30616"/>
    </ligand>
</feature>
<dbReference type="EMBL" id="CP029077">
    <property type="protein sequence ID" value="QED23449.1"/>
    <property type="molecule type" value="Genomic_DNA"/>
</dbReference>
<evidence type="ECO:0000256" key="3">
    <source>
        <dbReference type="ARBA" id="ARBA00022840"/>
    </source>
</evidence>
<dbReference type="OrthoDB" id="9768127at2"/>
<dbReference type="GO" id="GO:0005524">
    <property type="term" value="F:ATP binding"/>
    <property type="evidence" value="ECO:0007669"/>
    <property type="project" value="UniProtKB-KW"/>
</dbReference>
<dbReference type="Gene3D" id="3.30.420.40">
    <property type="match status" value="2"/>
</dbReference>
<comment type="function">
    <text evidence="6">Forms membrane-associated dynamic filaments that are essential for cell shape determination. Acts by regulating cell wall synthesis and cell elongation, and thus cell shape. A feedback loop between cell geometry and MreB localization may maintain elongated cell shape by targeting cell wall growth to regions of negative cell wall curvature.</text>
</comment>
<dbReference type="PANTHER" id="PTHR42749">
    <property type="entry name" value="CELL SHAPE-DETERMINING PROTEIN MREB"/>
    <property type="match status" value="1"/>
</dbReference>
<keyword evidence="4 6" id="KW-0133">Cell shape</keyword>
<keyword evidence="1 6" id="KW-0963">Cytoplasm</keyword>
<dbReference type="NCBIfam" id="TIGR00904">
    <property type="entry name" value="mreB"/>
    <property type="match status" value="1"/>
</dbReference>
<dbReference type="Proteomes" id="UP000321934">
    <property type="component" value="Chromosome"/>
</dbReference>
<organism evidence="7 8">
    <name type="scientific">Candidatus Deianiraea vastatrix</name>
    <dbReference type="NCBI Taxonomy" id="2163644"/>
    <lineage>
        <taxon>Bacteria</taxon>
        <taxon>Pseudomonadati</taxon>
        <taxon>Pseudomonadota</taxon>
        <taxon>Alphaproteobacteria</taxon>
        <taxon>Rickettsiales</taxon>
        <taxon>Candidatus Deianiraeaceae</taxon>
        <taxon>Candidatus Deianiraea</taxon>
    </lineage>
</organism>
<dbReference type="InterPro" id="IPR004753">
    <property type="entry name" value="MreB"/>
</dbReference>
<comment type="subunit">
    <text evidence="6">Forms polymers.</text>
</comment>
<dbReference type="GO" id="GO:0000902">
    <property type="term" value="P:cell morphogenesis"/>
    <property type="evidence" value="ECO:0007669"/>
    <property type="project" value="InterPro"/>
</dbReference>
<accession>A0A5B8XDL7</accession>
<dbReference type="Pfam" id="PF06723">
    <property type="entry name" value="MreB_Mbl"/>
    <property type="match status" value="1"/>
</dbReference>
<keyword evidence="2 6" id="KW-0547">Nucleotide-binding</keyword>